<dbReference type="Pfam" id="PF07592">
    <property type="entry name" value="DDE_Tnp_ISAZ013"/>
    <property type="match status" value="1"/>
</dbReference>
<gene>
    <name evidence="1" type="ORF">HNP84_006976</name>
</gene>
<evidence type="ECO:0000313" key="2">
    <source>
        <dbReference type="Proteomes" id="UP000578449"/>
    </source>
</evidence>
<dbReference type="EMBL" id="JACHGN010000017">
    <property type="protein sequence ID" value="MBB5137224.1"/>
    <property type="molecule type" value="Genomic_DNA"/>
</dbReference>
<accession>A0A840P7A3</accession>
<sequence>MRWTTTSIRKLAAELTRQGHKVSADTVADLLHQEGFSLQGNAKTLEGEYGCGGCRGRPEWPWRPSRRVRPRAPRHRGA</sequence>
<dbReference type="Proteomes" id="UP000578449">
    <property type="component" value="Unassembled WGS sequence"/>
</dbReference>
<evidence type="ECO:0000313" key="1">
    <source>
        <dbReference type="EMBL" id="MBB5137224.1"/>
    </source>
</evidence>
<comment type="caution">
    <text evidence="1">The sequence shown here is derived from an EMBL/GenBank/DDBJ whole genome shotgun (WGS) entry which is preliminary data.</text>
</comment>
<proteinExistence type="predicted"/>
<reference evidence="1 2" key="1">
    <citation type="submission" date="2020-08" db="EMBL/GenBank/DDBJ databases">
        <title>Genomic Encyclopedia of Type Strains, Phase IV (KMG-IV): sequencing the most valuable type-strain genomes for metagenomic binning, comparative biology and taxonomic classification.</title>
        <authorList>
            <person name="Goeker M."/>
        </authorList>
    </citation>
    <scope>NUCLEOTIDE SEQUENCE [LARGE SCALE GENOMIC DNA]</scope>
    <source>
        <strain evidence="1 2">DSM 45615</strain>
    </source>
</reference>
<name>A0A840P7A3_9ACTN</name>
<keyword evidence="2" id="KW-1185">Reference proteome</keyword>
<protein>
    <submittedName>
        <fullName evidence="1">Uncharacterized protein</fullName>
    </submittedName>
</protein>
<dbReference type="InterPro" id="IPR011518">
    <property type="entry name" value="Transposase_36"/>
</dbReference>
<organism evidence="1 2">
    <name type="scientific">Thermocatellispora tengchongensis</name>
    <dbReference type="NCBI Taxonomy" id="1073253"/>
    <lineage>
        <taxon>Bacteria</taxon>
        <taxon>Bacillati</taxon>
        <taxon>Actinomycetota</taxon>
        <taxon>Actinomycetes</taxon>
        <taxon>Streptosporangiales</taxon>
        <taxon>Streptosporangiaceae</taxon>
        <taxon>Thermocatellispora</taxon>
    </lineage>
</organism>
<dbReference type="AlphaFoldDB" id="A0A840P7A3"/>